<comment type="similarity">
    <text evidence="6">Belongs to the ABC-2 integral membrane protein family.</text>
</comment>
<dbReference type="EMBL" id="BAAAYN010000038">
    <property type="protein sequence ID" value="GAA3392592.1"/>
    <property type="molecule type" value="Genomic_DNA"/>
</dbReference>
<feature type="transmembrane region" description="Helical" evidence="6">
    <location>
        <begin position="174"/>
        <end position="191"/>
    </location>
</feature>
<keyword evidence="2 6" id="KW-0812">Transmembrane</keyword>
<evidence type="ECO:0000256" key="5">
    <source>
        <dbReference type="ARBA" id="ARBA00023251"/>
    </source>
</evidence>
<dbReference type="InterPro" id="IPR000412">
    <property type="entry name" value="ABC_2_transport"/>
</dbReference>
<feature type="domain" description="ABC transmembrane type-2" evidence="7">
    <location>
        <begin position="27"/>
        <end position="254"/>
    </location>
</feature>
<reference evidence="9" key="1">
    <citation type="journal article" date="2019" name="Int. J. Syst. Evol. Microbiol.">
        <title>The Global Catalogue of Microorganisms (GCM) 10K type strain sequencing project: providing services to taxonomists for standard genome sequencing and annotation.</title>
        <authorList>
            <consortium name="The Broad Institute Genomics Platform"/>
            <consortium name="The Broad Institute Genome Sequencing Center for Infectious Disease"/>
            <person name="Wu L."/>
            <person name="Ma J."/>
        </authorList>
    </citation>
    <scope>NUCLEOTIDE SEQUENCE [LARGE SCALE GENOMIC DNA]</scope>
    <source>
        <strain evidence="9">JCM 9458</strain>
    </source>
</reference>
<evidence type="ECO:0000259" key="7">
    <source>
        <dbReference type="PROSITE" id="PS51012"/>
    </source>
</evidence>
<dbReference type="Proteomes" id="UP001501676">
    <property type="component" value="Unassembled WGS sequence"/>
</dbReference>
<dbReference type="PANTHER" id="PTHR43229">
    <property type="entry name" value="NODULATION PROTEIN J"/>
    <property type="match status" value="1"/>
</dbReference>
<dbReference type="Pfam" id="PF01061">
    <property type="entry name" value="ABC2_membrane"/>
    <property type="match status" value="1"/>
</dbReference>
<sequence length="257" mass="27390">MTTLSLTVRDSVTMLRRNTRHLQRYPAVVLVSTVIPVMLLLLFVGVFGALGETVPGGDYIDYLAPGVLIMTIGYGSSSTAQAVNRDMTEGIIQRFRTMAIARSAVLTGHVLAALLRTVVSLVLALVVAGLLGFRPDAGLLEWLAIAGLLVLMTFALSWLAVAVGLAAPNVEGTTGFLLAVQLLPFLSSAFVPTESMSGAVRWFAENQPFTPMIDTLRALLLGTEVGSDGPIAVAWCVGFTLVGYLWARAAFRRAPAR</sequence>
<feature type="transmembrane region" description="Helical" evidence="6">
    <location>
        <begin position="25"/>
        <end position="50"/>
    </location>
</feature>
<dbReference type="InterPro" id="IPR013525">
    <property type="entry name" value="ABC2_TM"/>
</dbReference>
<keyword evidence="4 6" id="KW-0472">Membrane</keyword>
<name>A0ABP6T502_9ACTN</name>
<comment type="caution">
    <text evidence="8">The sequence shown here is derived from an EMBL/GenBank/DDBJ whole genome shotgun (WGS) entry which is preliminary data.</text>
</comment>
<keyword evidence="9" id="KW-1185">Reference proteome</keyword>
<keyword evidence="6" id="KW-0813">Transport</keyword>
<gene>
    <name evidence="8" type="ORF">GCM10020369_54920</name>
</gene>
<feature type="transmembrane region" description="Helical" evidence="6">
    <location>
        <begin position="62"/>
        <end position="83"/>
    </location>
</feature>
<evidence type="ECO:0000313" key="8">
    <source>
        <dbReference type="EMBL" id="GAA3392592.1"/>
    </source>
</evidence>
<evidence type="ECO:0000256" key="3">
    <source>
        <dbReference type="ARBA" id="ARBA00022989"/>
    </source>
</evidence>
<protein>
    <recommendedName>
        <fullName evidence="6">Transport permease protein</fullName>
    </recommendedName>
</protein>
<dbReference type="PIRSF" id="PIRSF006648">
    <property type="entry name" value="DrrB"/>
    <property type="match status" value="1"/>
</dbReference>
<keyword evidence="3 6" id="KW-1133">Transmembrane helix</keyword>
<organism evidence="8 9">
    <name type="scientific">Cryptosporangium minutisporangium</name>
    <dbReference type="NCBI Taxonomy" id="113569"/>
    <lineage>
        <taxon>Bacteria</taxon>
        <taxon>Bacillati</taxon>
        <taxon>Actinomycetota</taxon>
        <taxon>Actinomycetes</taxon>
        <taxon>Cryptosporangiales</taxon>
        <taxon>Cryptosporangiaceae</taxon>
        <taxon>Cryptosporangium</taxon>
    </lineage>
</organism>
<keyword evidence="6" id="KW-1003">Cell membrane</keyword>
<feature type="transmembrane region" description="Helical" evidence="6">
    <location>
        <begin position="142"/>
        <end position="167"/>
    </location>
</feature>
<dbReference type="PANTHER" id="PTHR43229:SF2">
    <property type="entry name" value="NODULATION PROTEIN J"/>
    <property type="match status" value="1"/>
</dbReference>
<keyword evidence="5" id="KW-0046">Antibiotic resistance</keyword>
<feature type="transmembrane region" description="Helical" evidence="6">
    <location>
        <begin position="104"/>
        <end position="130"/>
    </location>
</feature>
<evidence type="ECO:0000256" key="4">
    <source>
        <dbReference type="ARBA" id="ARBA00023136"/>
    </source>
</evidence>
<evidence type="ECO:0000256" key="1">
    <source>
        <dbReference type="ARBA" id="ARBA00004141"/>
    </source>
</evidence>
<dbReference type="RefSeq" id="WP_345731113.1">
    <property type="nucleotide sequence ID" value="NZ_BAAAYN010000038.1"/>
</dbReference>
<dbReference type="InterPro" id="IPR047817">
    <property type="entry name" value="ABC2_TM_bact-type"/>
</dbReference>
<evidence type="ECO:0000313" key="9">
    <source>
        <dbReference type="Proteomes" id="UP001501676"/>
    </source>
</evidence>
<evidence type="ECO:0000256" key="6">
    <source>
        <dbReference type="RuleBase" id="RU361157"/>
    </source>
</evidence>
<accession>A0ABP6T502</accession>
<comment type="subcellular location">
    <subcellularLocation>
        <location evidence="6">Cell membrane</location>
        <topology evidence="6">Multi-pass membrane protein</topology>
    </subcellularLocation>
    <subcellularLocation>
        <location evidence="1">Membrane</location>
        <topology evidence="1">Multi-pass membrane protein</topology>
    </subcellularLocation>
</comment>
<dbReference type="PROSITE" id="PS51012">
    <property type="entry name" value="ABC_TM2"/>
    <property type="match status" value="1"/>
</dbReference>
<dbReference type="InterPro" id="IPR051784">
    <property type="entry name" value="Nod_factor_ABC_transporter"/>
</dbReference>
<feature type="transmembrane region" description="Helical" evidence="6">
    <location>
        <begin position="229"/>
        <end position="247"/>
    </location>
</feature>
<proteinExistence type="inferred from homology"/>
<evidence type="ECO:0000256" key="2">
    <source>
        <dbReference type="ARBA" id="ARBA00022692"/>
    </source>
</evidence>